<proteinExistence type="predicted"/>
<dbReference type="STRING" id="1335048.AKL17_0089"/>
<reference evidence="2 3" key="1">
    <citation type="submission" date="2015-09" db="EMBL/GenBank/DDBJ databases">
        <title>Complete genome sequence of Defluviimonas alba cai42t isolated from an oilfield in Xinjiang.</title>
        <authorList>
            <person name="Geng S."/>
            <person name="Pan X."/>
            <person name="Wu X."/>
        </authorList>
    </citation>
    <scope>NUCLEOTIDE SEQUENCE [LARGE SCALE GENOMIC DNA]</scope>
    <source>
        <strain evidence="3">cai42</strain>
    </source>
</reference>
<keyword evidence="1" id="KW-0732">Signal</keyword>
<dbReference type="PATRIC" id="fig|1335048.3.peg.92"/>
<name>A0A159YY94_9RHOB</name>
<protein>
    <submittedName>
        <fullName evidence="2">TonB-dependent receptor plug domain-containing protein</fullName>
    </submittedName>
</protein>
<evidence type="ECO:0000313" key="3">
    <source>
        <dbReference type="Proteomes" id="UP000076128"/>
    </source>
</evidence>
<dbReference type="RefSeq" id="WP_066808488.1">
    <property type="nucleotide sequence ID" value="NZ_CP012661.1"/>
</dbReference>
<accession>A0A159YY94</accession>
<evidence type="ECO:0000313" key="2">
    <source>
        <dbReference type="EMBL" id="AMY67351.1"/>
    </source>
</evidence>
<dbReference type="Proteomes" id="UP000076128">
    <property type="component" value="Chromosome"/>
</dbReference>
<dbReference type="SUPFAM" id="SSF56935">
    <property type="entry name" value="Porins"/>
    <property type="match status" value="1"/>
</dbReference>
<keyword evidence="3" id="KW-1185">Reference proteome</keyword>
<dbReference type="Gene3D" id="2.170.130.10">
    <property type="entry name" value="TonB-dependent receptor, plug domain"/>
    <property type="match status" value="1"/>
</dbReference>
<feature type="signal peptide" evidence="1">
    <location>
        <begin position="1"/>
        <end position="20"/>
    </location>
</feature>
<gene>
    <name evidence="2" type="ORF">AKL17_0089</name>
</gene>
<feature type="chain" id="PRO_5007811295" evidence="1">
    <location>
        <begin position="21"/>
        <end position="863"/>
    </location>
</feature>
<dbReference type="InterPro" id="IPR037066">
    <property type="entry name" value="Plug_dom_sf"/>
</dbReference>
<evidence type="ECO:0000256" key="1">
    <source>
        <dbReference type="SAM" id="SignalP"/>
    </source>
</evidence>
<dbReference type="EMBL" id="CP012661">
    <property type="protein sequence ID" value="AMY67351.1"/>
    <property type="molecule type" value="Genomic_DNA"/>
</dbReference>
<dbReference type="AlphaFoldDB" id="A0A159YY94"/>
<keyword evidence="2" id="KW-0675">Receptor</keyword>
<sequence length="863" mass="95024">MRGASALMLAVALSAPSAQAQTAKGGEDPMILDPIHVLMGLAKRFTGLGREGEAADTGTTIIGWEGVKTRSDGSGDANTALTSLPTVQYRNDTDTDAGVNVDTVLDLQPLELSISGGKTSDNNFMIDGVGINSVTGNEDPLGSTSLDRETGSPNINGIYGLHSQTQFVPESMIASVEVIDSNASAEYGSFQGGVVNYKLKQPSRQASGSVTLSYQDERFTEYHNGTSDGSNPYDVDKPKWQKTNFALDLTQPVGERTALLLGYSTRRADAVKPKDPQYRDKTVDSSSRSDFYRLGIRHDFEAGGTFTLTGTATDYDQEWRSNYNDTMAIDIDKKSYSLTAKYDRDFEAMDVLGIALSDVKFALTATYQDNSAQNLANDNIAYSWYGAYYSTGYLTDAFDAWCDTSIPRSGTGVACRTGGYGDRSYNDQRARVDARLSGDVWKGSFALGIGVERTEANRQSEGYINNSSTVRSTTATFVCPAGSLDCIDSQYFSVRLYQEAYDIDVAANKADAFFELNQTWGKFGLRAGLRADYNDYLKNLDIAPRLVGTWAPTENLTLSLGANRYYSGNYLTYAIHDGIPRSYTQQRSAAGGVVGEWNAGKLNVPYRYDQGGLDTPYVDEVTLGMAWRDGWSDGTWRARYIGREGKDQFARSQDSGSIEHRLTNEGRSEYQSLVLEYQKVHETPRRAHLDHVAFYMSGAWAERATSNDSYFGEEGDSGVDEFIWYDGKSYTLNDFNVVTGNLDIPVRATIEMKGSWQKGKYELGLGADIAFGYTGVRDTDVDERHDNPDYGSQIHDVFADYEFDATVSLNLSGKVRLAEIRGSNLDLDFKVSNLLDDTGNRSASTKNPWMPGRAYWLGTTYSW</sequence>
<dbReference type="KEGG" id="daa:AKL17_0089"/>
<organism evidence="2 3">
    <name type="scientific">Frigidibacter mobilis</name>
    <dbReference type="NCBI Taxonomy" id="1335048"/>
    <lineage>
        <taxon>Bacteria</taxon>
        <taxon>Pseudomonadati</taxon>
        <taxon>Pseudomonadota</taxon>
        <taxon>Alphaproteobacteria</taxon>
        <taxon>Rhodobacterales</taxon>
        <taxon>Paracoccaceae</taxon>
        <taxon>Frigidibacter</taxon>
    </lineage>
</organism>